<proteinExistence type="predicted"/>
<accession>A0A1V6LQU1</accession>
<gene>
    <name evidence="4" type="ORF">BUL40_10320</name>
</gene>
<dbReference type="SUPFAM" id="SSF48452">
    <property type="entry name" value="TPR-like"/>
    <property type="match status" value="1"/>
</dbReference>
<feature type="signal peptide" evidence="3">
    <location>
        <begin position="1"/>
        <end position="23"/>
    </location>
</feature>
<protein>
    <submittedName>
        <fullName evidence="4">Uncharacterized protein</fullName>
    </submittedName>
</protein>
<dbReference type="Proteomes" id="UP000191680">
    <property type="component" value="Unassembled WGS sequence"/>
</dbReference>
<feature type="chain" id="PRO_5012483705" evidence="3">
    <location>
        <begin position="24"/>
        <end position="457"/>
    </location>
</feature>
<dbReference type="InterPro" id="IPR019734">
    <property type="entry name" value="TPR_rpt"/>
</dbReference>
<dbReference type="RefSeq" id="WP_176465473.1">
    <property type="nucleotide sequence ID" value="NZ_MTBC01000006.1"/>
</dbReference>
<feature type="coiled-coil region" evidence="2">
    <location>
        <begin position="167"/>
        <end position="201"/>
    </location>
</feature>
<organism evidence="4 5">
    <name type="scientific">Croceivirga radicis</name>
    <dbReference type="NCBI Taxonomy" id="1929488"/>
    <lineage>
        <taxon>Bacteria</taxon>
        <taxon>Pseudomonadati</taxon>
        <taxon>Bacteroidota</taxon>
        <taxon>Flavobacteriia</taxon>
        <taxon>Flavobacteriales</taxon>
        <taxon>Flavobacteriaceae</taxon>
        <taxon>Croceivirga</taxon>
    </lineage>
</organism>
<keyword evidence="5" id="KW-1185">Reference proteome</keyword>
<comment type="caution">
    <text evidence="4">The sequence shown here is derived from an EMBL/GenBank/DDBJ whole genome shotgun (WGS) entry which is preliminary data.</text>
</comment>
<name>A0A1V6LQU1_9FLAO</name>
<dbReference type="AlphaFoldDB" id="A0A1V6LQU1"/>
<dbReference type="InterPro" id="IPR011990">
    <property type="entry name" value="TPR-like_helical_dom_sf"/>
</dbReference>
<evidence type="ECO:0000256" key="2">
    <source>
        <dbReference type="SAM" id="Coils"/>
    </source>
</evidence>
<keyword evidence="1" id="KW-0802">TPR repeat</keyword>
<evidence type="ECO:0000256" key="1">
    <source>
        <dbReference type="PROSITE-ProRule" id="PRU00339"/>
    </source>
</evidence>
<dbReference type="EMBL" id="MTBC01000006">
    <property type="protein sequence ID" value="OQD42508.1"/>
    <property type="molecule type" value="Genomic_DNA"/>
</dbReference>
<keyword evidence="2" id="KW-0175">Coiled coil</keyword>
<sequence length="457" mass="50375">MKKNFYLTMFVGIMSIGLSTAQAQNPECMTNLSIYAEHAKVKNYDAAYEPWKMVYENCPGLNKANYSYGEKILMHKIENTSGAEKDGHINMLLAVYDASKVHFPAKYTTASVTIDKVMLKRDNNMISDEETYQQLGDAFNSDKKNFKNPKALYLYFSSLVDLHEAGKKDLQEVFDVYDEVTEKLEEENKAITASLAKLLAKEDAGTALTSKEKRYVKAYTNNSKAFGQVASSVDGKLGKLADCENLIPLYEKNFEAKKNDVKWVKRAVGRMFSKECTDDPMFKKLFEAQLALDPSADAYLYGGTLKAKSGDNSGAIADFNKAVELTTDSYKKSNILYKIATIVRKSSKSQARNYLNKAIEANSANGKAYLLLANLYASSANDCGTSAFEKRAIYWKAANTASQAGRVDPSVASTASRTAASYNAKAPDKTMIFNSGMAGKTITFSCWVGGSVKVPSL</sequence>
<evidence type="ECO:0000313" key="5">
    <source>
        <dbReference type="Proteomes" id="UP000191680"/>
    </source>
</evidence>
<reference evidence="4 5" key="1">
    <citation type="submission" date="2016-12" db="EMBL/GenBank/DDBJ databases">
        <authorList>
            <person name="Song W.-J."/>
            <person name="Kurnit D.M."/>
        </authorList>
    </citation>
    <scope>NUCLEOTIDE SEQUENCE [LARGE SCALE GENOMIC DNA]</scope>
    <source>
        <strain evidence="4 5">HSG9</strain>
    </source>
</reference>
<dbReference type="Gene3D" id="1.25.40.10">
    <property type="entry name" value="Tetratricopeptide repeat domain"/>
    <property type="match status" value="1"/>
</dbReference>
<evidence type="ECO:0000313" key="4">
    <source>
        <dbReference type="EMBL" id="OQD42508.1"/>
    </source>
</evidence>
<keyword evidence="3" id="KW-0732">Signal</keyword>
<dbReference type="PROSITE" id="PS50005">
    <property type="entry name" value="TPR"/>
    <property type="match status" value="1"/>
</dbReference>
<evidence type="ECO:0000256" key="3">
    <source>
        <dbReference type="SAM" id="SignalP"/>
    </source>
</evidence>
<feature type="repeat" description="TPR" evidence="1">
    <location>
        <begin position="296"/>
        <end position="329"/>
    </location>
</feature>